<feature type="region of interest" description="Disordered" evidence="1">
    <location>
        <begin position="213"/>
        <end position="235"/>
    </location>
</feature>
<dbReference type="GO" id="GO:0016874">
    <property type="term" value="F:ligase activity"/>
    <property type="evidence" value="ECO:0007669"/>
    <property type="project" value="UniProtKB-KW"/>
</dbReference>
<protein>
    <submittedName>
        <fullName evidence="3">Biotin/lipoate A/B protein ligase family protein</fullName>
    </submittedName>
</protein>
<keyword evidence="4" id="KW-1185">Reference proteome</keyword>
<dbReference type="Proteomes" id="UP001597185">
    <property type="component" value="Unassembled WGS sequence"/>
</dbReference>
<gene>
    <name evidence="3" type="ORF">ACFR9T_03095</name>
</gene>
<evidence type="ECO:0000256" key="1">
    <source>
        <dbReference type="SAM" id="MobiDB-lite"/>
    </source>
</evidence>
<proteinExistence type="predicted"/>
<dbReference type="AlphaFoldDB" id="A0ABD6BWM9"/>
<comment type="caution">
    <text evidence="3">The sequence shown here is derived from an EMBL/GenBank/DDBJ whole genome shotgun (WGS) entry which is preliminary data.</text>
</comment>
<evidence type="ECO:0000313" key="4">
    <source>
        <dbReference type="Proteomes" id="UP001597185"/>
    </source>
</evidence>
<dbReference type="Pfam" id="PF21948">
    <property type="entry name" value="LplA-B_cat"/>
    <property type="match status" value="1"/>
</dbReference>
<dbReference type="InterPro" id="IPR045864">
    <property type="entry name" value="aa-tRNA-synth_II/BPL/LPL"/>
</dbReference>
<dbReference type="SUPFAM" id="SSF55681">
    <property type="entry name" value="Class II aaRS and biotin synthetases"/>
    <property type="match status" value="1"/>
</dbReference>
<dbReference type="Gene3D" id="3.30.930.10">
    <property type="entry name" value="Bira Bifunctional Protein, Domain 2"/>
    <property type="match status" value="1"/>
</dbReference>
<dbReference type="InterPro" id="IPR004143">
    <property type="entry name" value="BPL_LPL_catalytic"/>
</dbReference>
<feature type="domain" description="BPL/LPL catalytic" evidence="2">
    <location>
        <begin position="26"/>
        <end position="224"/>
    </location>
</feature>
<reference evidence="3 4" key="1">
    <citation type="journal article" date="2019" name="Int. J. Syst. Evol. Microbiol.">
        <title>The Global Catalogue of Microorganisms (GCM) 10K type strain sequencing project: providing services to taxonomists for standard genome sequencing and annotation.</title>
        <authorList>
            <consortium name="The Broad Institute Genomics Platform"/>
            <consortium name="The Broad Institute Genome Sequencing Center for Infectious Disease"/>
            <person name="Wu L."/>
            <person name="Ma J."/>
        </authorList>
    </citation>
    <scope>NUCLEOTIDE SEQUENCE [LARGE SCALE GENOMIC DNA]</scope>
    <source>
        <strain evidence="3 4">CGMCC 1.12689</strain>
    </source>
</reference>
<dbReference type="EMBL" id="JBHUDB010000001">
    <property type="protein sequence ID" value="MFD1569583.1"/>
    <property type="molecule type" value="Genomic_DNA"/>
</dbReference>
<keyword evidence="3" id="KW-0436">Ligase</keyword>
<accession>A0ABD6BWM9</accession>
<dbReference type="RefSeq" id="WP_379811663.1">
    <property type="nucleotide sequence ID" value="NZ_JBHUDB010000001.1"/>
</dbReference>
<dbReference type="PROSITE" id="PS51733">
    <property type="entry name" value="BPL_LPL_CATALYTIC"/>
    <property type="match status" value="1"/>
</dbReference>
<evidence type="ECO:0000259" key="2">
    <source>
        <dbReference type="PROSITE" id="PS51733"/>
    </source>
</evidence>
<name>A0ABD6BWM9_9EURY</name>
<organism evidence="3 4">
    <name type="scientific">Halorubrum laminariae</name>
    <dbReference type="NCBI Taxonomy" id="1433523"/>
    <lineage>
        <taxon>Archaea</taxon>
        <taxon>Methanobacteriati</taxon>
        <taxon>Methanobacteriota</taxon>
        <taxon>Stenosarchaea group</taxon>
        <taxon>Halobacteria</taxon>
        <taxon>Halobacteriales</taxon>
        <taxon>Haloferacaceae</taxon>
        <taxon>Halorubrum</taxon>
    </lineage>
</organism>
<evidence type="ECO:0000313" key="3">
    <source>
        <dbReference type="EMBL" id="MFD1569583.1"/>
    </source>
</evidence>
<sequence>MRVFRGLVGRSQVPRSRSADLLASAADGTPALRVWRPPGVLAFARRDARDPAFDRANRIAEDRGFEPIERDVGGRAVAYPGETLAFAHAVPLRGDSESIADRYERATSTLVDALRGLGADVVAGEPSASFCPGDHSLRVTGGGKVAGLAQRVRSDAALVAGCVVVTPTDAGAIAAVTEPVYDALSVRFDPASVGSVAAAGGPSDPDRVARTVEDAFVDGPWGSGRRRTERLGGRE</sequence>